<reference evidence="2" key="1">
    <citation type="submission" date="2011-08" db="EMBL/GenBank/DDBJ databases">
        <authorList>
            <person name="Rombauts S."/>
        </authorList>
    </citation>
    <scope>NUCLEOTIDE SEQUENCE</scope>
    <source>
        <strain evidence="2">London</strain>
    </source>
</reference>
<dbReference type="Proteomes" id="UP000015104">
    <property type="component" value="Unassembled WGS sequence"/>
</dbReference>
<reference evidence="1" key="2">
    <citation type="submission" date="2015-06" db="UniProtKB">
        <authorList>
            <consortium name="EnsemblMetazoa"/>
        </authorList>
    </citation>
    <scope>IDENTIFICATION</scope>
</reference>
<name>T1K6Q7_TETUR</name>
<sequence>MYFFIGFANGESEDEELLYSIA</sequence>
<dbReference type="HOGENOM" id="CLU_3425246_0_0_1"/>
<evidence type="ECO:0000313" key="2">
    <source>
        <dbReference type="Proteomes" id="UP000015104"/>
    </source>
</evidence>
<protein>
    <submittedName>
        <fullName evidence="1">Uncharacterized protein</fullName>
    </submittedName>
</protein>
<organism evidence="1 2">
    <name type="scientific">Tetranychus urticae</name>
    <name type="common">Two-spotted spider mite</name>
    <dbReference type="NCBI Taxonomy" id="32264"/>
    <lineage>
        <taxon>Eukaryota</taxon>
        <taxon>Metazoa</taxon>
        <taxon>Ecdysozoa</taxon>
        <taxon>Arthropoda</taxon>
        <taxon>Chelicerata</taxon>
        <taxon>Arachnida</taxon>
        <taxon>Acari</taxon>
        <taxon>Acariformes</taxon>
        <taxon>Trombidiformes</taxon>
        <taxon>Prostigmata</taxon>
        <taxon>Eleutherengona</taxon>
        <taxon>Raphignathae</taxon>
        <taxon>Tetranychoidea</taxon>
        <taxon>Tetranychidae</taxon>
        <taxon>Tetranychus</taxon>
    </lineage>
</organism>
<keyword evidence="2" id="KW-1185">Reference proteome</keyword>
<proteinExistence type="predicted"/>
<dbReference type="EMBL" id="CAEY01001794">
    <property type="status" value="NOT_ANNOTATED_CDS"/>
    <property type="molecule type" value="Genomic_DNA"/>
</dbReference>
<accession>T1K6Q7</accession>
<dbReference type="EnsemblMetazoa" id="tetur06g01360.1">
    <property type="protein sequence ID" value="tetur06g01360.1"/>
    <property type="gene ID" value="tetur06g01360"/>
</dbReference>
<evidence type="ECO:0000313" key="1">
    <source>
        <dbReference type="EnsemblMetazoa" id="tetur06g01360.1"/>
    </source>
</evidence>
<dbReference type="AlphaFoldDB" id="T1K6Q7"/>